<dbReference type="EMBL" id="SNYJ01000004">
    <property type="protein sequence ID" value="TDQ41237.1"/>
    <property type="molecule type" value="Genomic_DNA"/>
</dbReference>
<dbReference type="AlphaFoldDB" id="A0A4V3D5T2"/>
<evidence type="ECO:0000256" key="5">
    <source>
        <dbReference type="ARBA" id="ARBA00022989"/>
    </source>
</evidence>
<feature type="transmembrane region" description="Helical" evidence="7">
    <location>
        <begin position="29"/>
        <end position="51"/>
    </location>
</feature>
<keyword evidence="6 7" id="KW-0472">Membrane</keyword>
<feature type="transmembrane region" description="Helical" evidence="7">
    <location>
        <begin position="126"/>
        <end position="148"/>
    </location>
</feature>
<comment type="subcellular location">
    <subcellularLocation>
        <location evidence="1 7">Cell membrane</location>
        <topology evidence="1 7">Multi-pass membrane protein</topology>
    </subcellularLocation>
</comment>
<keyword evidence="5 7" id="KW-1133">Transmembrane helix</keyword>
<name>A0A4V3D5T2_9BACI</name>
<keyword evidence="3" id="KW-1003">Cell membrane</keyword>
<protein>
    <submittedName>
        <fullName evidence="9">Carbohydrate ABC transporter membrane protein 2 (CUT1 family)</fullName>
    </submittedName>
</protein>
<gene>
    <name evidence="9" type="ORF">EV213_104235</name>
</gene>
<dbReference type="GO" id="GO:0055085">
    <property type="term" value="P:transmembrane transport"/>
    <property type="evidence" value="ECO:0007669"/>
    <property type="project" value="InterPro"/>
</dbReference>
<dbReference type="CDD" id="cd06261">
    <property type="entry name" value="TM_PBP2"/>
    <property type="match status" value="1"/>
</dbReference>
<dbReference type="SUPFAM" id="SSF161098">
    <property type="entry name" value="MetI-like"/>
    <property type="match status" value="1"/>
</dbReference>
<reference evidence="9 10" key="1">
    <citation type="submission" date="2019-03" db="EMBL/GenBank/DDBJ databases">
        <title>Genomic Encyclopedia of Type Strains, Phase IV (KMG-IV): sequencing the most valuable type-strain genomes for metagenomic binning, comparative biology and taxonomic classification.</title>
        <authorList>
            <person name="Goeker M."/>
        </authorList>
    </citation>
    <scope>NUCLEOTIDE SEQUENCE [LARGE SCALE GENOMIC DNA]</scope>
    <source>
        <strain evidence="9 10">DSM 28697</strain>
    </source>
</reference>
<sequence length="297" mass="33291">MNARSQPLETQAYKHIKAKRSQKVIRANVILITILLIGSLTMIVPFVWMLMTSFDWSARLNIPFPPRFWPEEFSLKPYEAAFTNVPLLKYMMNSVLVSAGVIFVSLLSATFSGYAISKLRFKGGTFVLVAALSTMMIPFEVTMIPQYLLFSNLNLLDNYLAFYLPALNFAFGTFLTKAFVDQLPGTLREAGVIDGAGEFRVFFSIFLPLCVPIISTMAILQFLAVWNDLLWPLLVLQTPDKYTVQLGMAMFTYNQGNSDLPSIIMAATTVSLLPVLVVYFLLQKYIVESIAQTGIKA</sequence>
<feature type="transmembrane region" description="Helical" evidence="7">
    <location>
        <begin position="260"/>
        <end position="282"/>
    </location>
</feature>
<evidence type="ECO:0000256" key="3">
    <source>
        <dbReference type="ARBA" id="ARBA00022475"/>
    </source>
</evidence>
<comment type="similarity">
    <text evidence="7">Belongs to the binding-protein-dependent transport system permease family.</text>
</comment>
<proteinExistence type="inferred from homology"/>
<feature type="transmembrane region" description="Helical" evidence="7">
    <location>
        <begin position="95"/>
        <end position="114"/>
    </location>
</feature>
<dbReference type="InterPro" id="IPR000515">
    <property type="entry name" value="MetI-like"/>
</dbReference>
<dbReference type="PROSITE" id="PS50928">
    <property type="entry name" value="ABC_TM1"/>
    <property type="match status" value="1"/>
</dbReference>
<keyword evidence="2 7" id="KW-0813">Transport</keyword>
<accession>A0A4V3D5T2</accession>
<dbReference type="PANTHER" id="PTHR43744">
    <property type="entry name" value="ABC TRANSPORTER PERMEASE PROTEIN MG189-RELATED-RELATED"/>
    <property type="match status" value="1"/>
</dbReference>
<evidence type="ECO:0000256" key="7">
    <source>
        <dbReference type="RuleBase" id="RU363032"/>
    </source>
</evidence>
<evidence type="ECO:0000313" key="9">
    <source>
        <dbReference type="EMBL" id="TDQ41237.1"/>
    </source>
</evidence>
<feature type="transmembrane region" description="Helical" evidence="7">
    <location>
        <begin position="201"/>
        <end position="226"/>
    </location>
</feature>
<dbReference type="Gene3D" id="1.10.3720.10">
    <property type="entry name" value="MetI-like"/>
    <property type="match status" value="1"/>
</dbReference>
<keyword evidence="4 7" id="KW-0812">Transmembrane</keyword>
<evidence type="ECO:0000256" key="1">
    <source>
        <dbReference type="ARBA" id="ARBA00004651"/>
    </source>
</evidence>
<organism evidence="9 10">
    <name type="scientific">Aureibacillus halotolerans</name>
    <dbReference type="NCBI Taxonomy" id="1508390"/>
    <lineage>
        <taxon>Bacteria</taxon>
        <taxon>Bacillati</taxon>
        <taxon>Bacillota</taxon>
        <taxon>Bacilli</taxon>
        <taxon>Bacillales</taxon>
        <taxon>Bacillaceae</taxon>
        <taxon>Aureibacillus</taxon>
    </lineage>
</organism>
<dbReference type="OrthoDB" id="9787837at2"/>
<dbReference type="Pfam" id="PF00528">
    <property type="entry name" value="BPD_transp_1"/>
    <property type="match status" value="1"/>
</dbReference>
<evidence type="ECO:0000256" key="6">
    <source>
        <dbReference type="ARBA" id="ARBA00023136"/>
    </source>
</evidence>
<evidence type="ECO:0000313" key="10">
    <source>
        <dbReference type="Proteomes" id="UP000295632"/>
    </source>
</evidence>
<dbReference type="RefSeq" id="WP_133579827.1">
    <property type="nucleotide sequence ID" value="NZ_SNYJ01000004.1"/>
</dbReference>
<feature type="domain" description="ABC transmembrane type-1" evidence="8">
    <location>
        <begin position="91"/>
        <end position="282"/>
    </location>
</feature>
<dbReference type="InterPro" id="IPR035906">
    <property type="entry name" value="MetI-like_sf"/>
</dbReference>
<evidence type="ECO:0000256" key="2">
    <source>
        <dbReference type="ARBA" id="ARBA00022448"/>
    </source>
</evidence>
<dbReference type="Proteomes" id="UP000295632">
    <property type="component" value="Unassembled WGS sequence"/>
</dbReference>
<feature type="transmembrane region" description="Helical" evidence="7">
    <location>
        <begin position="160"/>
        <end position="180"/>
    </location>
</feature>
<evidence type="ECO:0000259" key="8">
    <source>
        <dbReference type="PROSITE" id="PS50928"/>
    </source>
</evidence>
<dbReference type="PANTHER" id="PTHR43744:SF12">
    <property type="entry name" value="ABC TRANSPORTER PERMEASE PROTEIN MG189-RELATED"/>
    <property type="match status" value="1"/>
</dbReference>
<evidence type="ECO:0000256" key="4">
    <source>
        <dbReference type="ARBA" id="ARBA00022692"/>
    </source>
</evidence>
<dbReference type="GO" id="GO:0005886">
    <property type="term" value="C:plasma membrane"/>
    <property type="evidence" value="ECO:0007669"/>
    <property type="project" value="UniProtKB-SubCell"/>
</dbReference>
<keyword evidence="10" id="KW-1185">Reference proteome</keyword>
<comment type="caution">
    <text evidence="9">The sequence shown here is derived from an EMBL/GenBank/DDBJ whole genome shotgun (WGS) entry which is preliminary data.</text>
</comment>